<evidence type="ECO:0000313" key="4">
    <source>
        <dbReference type="EMBL" id="KAK4795393.1"/>
    </source>
</evidence>
<evidence type="ECO:0000256" key="2">
    <source>
        <dbReference type="SAM" id="SignalP"/>
    </source>
</evidence>
<dbReference type="Gene3D" id="1.10.287.110">
    <property type="entry name" value="DnaJ domain"/>
    <property type="match status" value="1"/>
</dbReference>
<comment type="caution">
    <text evidence="4">The sequence shown here is derived from an EMBL/GenBank/DDBJ whole genome shotgun (WGS) entry which is preliminary data.</text>
</comment>
<evidence type="ECO:0000256" key="1">
    <source>
        <dbReference type="SAM" id="MobiDB-lite"/>
    </source>
</evidence>
<dbReference type="EMBL" id="JAXQNO010000007">
    <property type="protein sequence ID" value="KAK4795393.1"/>
    <property type="molecule type" value="Genomic_DNA"/>
</dbReference>
<name>A0AAN7RF88_TRANT</name>
<dbReference type="InterPro" id="IPR018253">
    <property type="entry name" value="DnaJ_domain_CS"/>
</dbReference>
<organism evidence="4 5">
    <name type="scientific">Trapa natans</name>
    <name type="common">Water chestnut</name>
    <dbReference type="NCBI Taxonomy" id="22666"/>
    <lineage>
        <taxon>Eukaryota</taxon>
        <taxon>Viridiplantae</taxon>
        <taxon>Streptophyta</taxon>
        <taxon>Embryophyta</taxon>
        <taxon>Tracheophyta</taxon>
        <taxon>Spermatophyta</taxon>
        <taxon>Magnoliopsida</taxon>
        <taxon>eudicotyledons</taxon>
        <taxon>Gunneridae</taxon>
        <taxon>Pentapetalae</taxon>
        <taxon>rosids</taxon>
        <taxon>malvids</taxon>
        <taxon>Myrtales</taxon>
        <taxon>Lythraceae</taxon>
        <taxon>Trapa</taxon>
    </lineage>
</organism>
<feature type="signal peptide" evidence="2">
    <location>
        <begin position="1"/>
        <end position="18"/>
    </location>
</feature>
<dbReference type="Proteomes" id="UP001346149">
    <property type="component" value="Unassembled WGS sequence"/>
</dbReference>
<evidence type="ECO:0000313" key="5">
    <source>
        <dbReference type="Proteomes" id="UP001346149"/>
    </source>
</evidence>
<dbReference type="SUPFAM" id="SSF46565">
    <property type="entry name" value="Chaperone J-domain"/>
    <property type="match status" value="1"/>
</dbReference>
<proteinExistence type="predicted"/>
<protein>
    <recommendedName>
        <fullName evidence="3">J domain-containing protein</fullName>
    </recommendedName>
</protein>
<keyword evidence="5" id="KW-1185">Reference proteome</keyword>
<dbReference type="InterPro" id="IPR053052">
    <property type="entry name" value="Imprinting_Balance_Reg"/>
</dbReference>
<evidence type="ECO:0000259" key="3">
    <source>
        <dbReference type="PROSITE" id="PS50076"/>
    </source>
</evidence>
<dbReference type="InterPro" id="IPR036869">
    <property type="entry name" value="J_dom_sf"/>
</dbReference>
<sequence>MGLLYMMIISTFGSTANTFYESPDPTEMDGRNEAERLLGLAEKLLLSRDLNGSREFAHLAQESEPLLEGSDQILAIVDVLLSAERRVNNQYDWYAILQIDRKTDDQNLIKRQYRRLALLLHPDKNKYPYADQAFQFVAASWAILSDPGKKSSFDRELGFFTEVARAQTESRPPPPPLSSHRSRNLRQLHEATCLGRPHSGPHAPTAITCTSTPPCTRTAA</sequence>
<feature type="domain" description="J" evidence="3">
    <location>
        <begin position="92"/>
        <end position="157"/>
    </location>
</feature>
<feature type="compositionally biased region" description="Polar residues" evidence="1">
    <location>
        <begin position="207"/>
        <end position="220"/>
    </location>
</feature>
<gene>
    <name evidence="4" type="ORF">SAY86_013387</name>
</gene>
<dbReference type="AlphaFoldDB" id="A0AAN7RF88"/>
<dbReference type="SMART" id="SM00271">
    <property type="entry name" value="DnaJ"/>
    <property type="match status" value="1"/>
</dbReference>
<feature type="chain" id="PRO_5042969232" description="J domain-containing protein" evidence="2">
    <location>
        <begin position="19"/>
        <end position="220"/>
    </location>
</feature>
<dbReference type="InterPro" id="IPR001623">
    <property type="entry name" value="DnaJ_domain"/>
</dbReference>
<dbReference type="PANTHER" id="PTHR45496:SF1">
    <property type="entry name" value="CHAPERONE DNAJ-DOMAIN SUPERFAMILY PROTEIN"/>
    <property type="match status" value="1"/>
</dbReference>
<reference evidence="4 5" key="1">
    <citation type="journal article" date="2023" name="Hortic Res">
        <title>Pangenome of water caltrop reveals structural variations and asymmetric subgenome divergence after allopolyploidization.</title>
        <authorList>
            <person name="Zhang X."/>
            <person name="Chen Y."/>
            <person name="Wang L."/>
            <person name="Yuan Y."/>
            <person name="Fang M."/>
            <person name="Shi L."/>
            <person name="Lu R."/>
            <person name="Comes H.P."/>
            <person name="Ma Y."/>
            <person name="Chen Y."/>
            <person name="Huang G."/>
            <person name="Zhou Y."/>
            <person name="Zheng Z."/>
            <person name="Qiu Y."/>
        </authorList>
    </citation>
    <scope>NUCLEOTIDE SEQUENCE [LARGE SCALE GENOMIC DNA]</scope>
    <source>
        <strain evidence="4">F231</strain>
    </source>
</reference>
<dbReference type="PROSITE" id="PS00636">
    <property type="entry name" value="DNAJ_1"/>
    <property type="match status" value="1"/>
</dbReference>
<dbReference type="Pfam" id="PF00226">
    <property type="entry name" value="DnaJ"/>
    <property type="match status" value="1"/>
</dbReference>
<dbReference type="PANTHER" id="PTHR45496">
    <property type="entry name" value="CHAPERONE DNAJ-DOMAIN SUPERFAMILY PROTEIN"/>
    <property type="match status" value="1"/>
</dbReference>
<dbReference type="PROSITE" id="PS50076">
    <property type="entry name" value="DNAJ_2"/>
    <property type="match status" value="1"/>
</dbReference>
<keyword evidence="2" id="KW-0732">Signal</keyword>
<dbReference type="CDD" id="cd06257">
    <property type="entry name" value="DnaJ"/>
    <property type="match status" value="1"/>
</dbReference>
<dbReference type="PRINTS" id="PR00625">
    <property type="entry name" value="JDOMAIN"/>
</dbReference>
<feature type="region of interest" description="Disordered" evidence="1">
    <location>
        <begin position="196"/>
        <end position="220"/>
    </location>
</feature>
<accession>A0AAN7RF88</accession>